<gene>
    <name evidence="1" type="ORF">GCM10009039_01010</name>
</gene>
<dbReference type="Proteomes" id="UP000607197">
    <property type="component" value="Unassembled WGS sequence"/>
</dbReference>
<organism evidence="1 2">
    <name type="scientific">Halocalculus aciditolerans</name>
    <dbReference type="NCBI Taxonomy" id="1383812"/>
    <lineage>
        <taxon>Archaea</taxon>
        <taxon>Methanobacteriati</taxon>
        <taxon>Methanobacteriota</taxon>
        <taxon>Stenosarchaea group</taxon>
        <taxon>Halobacteria</taxon>
        <taxon>Halobacteriales</taxon>
        <taxon>Halobacteriaceae</taxon>
        <taxon>Halocalculus</taxon>
    </lineage>
</organism>
<reference evidence="1" key="1">
    <citation type="journal article" date="2014" name="Int. J. Syst. Evol. Microbiol.">
        <title>Complete genome sequence of Corynebacterium casei LMG S-19264T (=DSM 44701T), isolated from a smear-ripened cheese.</title>
        <authorList>
            <consortium name="US DOE Joint Genome Institute (JGI-PGF)"/>
            <person name="Walter F."/>
            <person name="Albersmeier A."/>
            <person name="Kalinowski J."/>
            <person name="Ruckert C."/>
        </authorList>
    </citation>
    <scope>NUCLEOTIDE SEQUENCE</scope>
    <source>
        <strain evidence="1">JCM 19596</strain>
    </source>
</reference>
<name>A0A830F7A9_9EURY</name>
<accession>A0A830F7A9</accession>
<evidence type="ECO:0000313" key="1">
    <source>
        <dbReference type="EMBL" id="GGL46450.1"/>
    </source>
</evidence>
<evidence type="ECO:0008006" key="3">
    <source>
        <dbReference type="Google" id="ProtNLM"/>
    </source>
</evidence>
<dbReference type="AlphaFoldDB" id="A0A830F7A9"/>
<reference evidence="1" key="2">
    <citation type="submission" date="2020-09" db="EMBL/GenBank/DDBJ databases">
        <authorList>
            <person name="Sun Q."/>
            <person name="Ohkuma M."/>
        </authorList>
    </citation>
    <scope>NUCLEOTIDE SEQUENCE</scope>
    <source>
        <strain evidence="1">JCM 19596</strain>
    </source>
</reference>
<protein>
    <recommendedName>
        <fullName evidence="3">DUF3800 domain-containing protein</fullName>
    </recommendedName>
</protein>
<sequence>MVVGVDESGNDATGSDYYVAVAVRALRADETALVSAMVENDLRPFEHKSVSTVRHRGMTPEERQERVGGFITDLDETDVSWSAVVCSGSHSNRAHAAASSVAAKKSITSALATDAERIAQSRAVLLHDGKPDPYQGFTDTLRRQTRSDFDTGFEQGVCPVYLAFLQDADRTYPESNAADYVAGYIRNYLNDGGSLTAIDGPVDSLDSSWIQPAERPVQPYHLEDVRPVKGEGVRSLVLAWLLGRGIPNEPAPTTDNPYRALVDEIDNSVVKTYLLEEL</sequence>
<keyword evidence="2" id="KW-1185">Reference proteome</keyword>
<comment type="caution">
    <text evidence="1">The sequence shown here is derived from an EMBL/GenBank/DDBJ whole genome shotgun (WGS) entry which is preliminary data.</text>
</comment>
<dbReference type="EMBL" id="BMPG01000001">
    <property type="protein sequence ID" value="GGL46450.1"/>
    <property type="molecule type" value="Genomic_DNA"/>
</dbReference>
<evidence type="ECO:0000313" key="2">
    <source>
        <dbReference type="Proteomes" id="UP000607197"/>
    </source>
</evidence>
<proteinExistence type="predicted"/>